<name>A0A642VAU7_9ASCO</name>
<dbReference type="OrthoDB" id="48988at2759"/>
<accession>A0A642VAU7</accession>
<evidence type="ECO:0000256" key="3">
    <source>
        <dbReference type="ARBA" id="ARBA00023002"/>
    </source>
</evidence>
<keyword evidence="6" id="KW-1185">Reference proteome</keyword>
<evidence type="ECO:0000313" key="5">
    <source>
        <dbReference type="EMBL" id="KAA8916951.1"/>
    </source>
</evidence>
<dbReference type="Gene3D" id="3.20.20.100">
    <property type="entry name" value="NADP-dependent oxidoreductase domain"/>
    <property type="match status" value="1"/>
</dbReference>
<dbReference type="PANTHER" id="PTHR43150">
    <property type="entry name" value="HYPERKINETIC, ISOFORM M"/>
    <property type="match status" value="1"/>
</dbReference>
<dbReference type="Pfam" id="PF00248">
    <property type="entry name" value="Aldo_ket_red"/>
    <property type="match status" value="1"/>
</dbReference>
<proteinExistence type="inferred from homology"/>
<keyword evidence="2" id="KW-0521">NADP</keyword>
<dbReference type="InterPro" id="IPR023210">
    <property type="entry name" value="NADP_OxRdtase_dom"/>
</dbReference>
<protein>
    <recommendedName>
        <fullName evidence="4">NADP-dependent oxidoreductase domain-containing protein</fullName>
    </recommendedName>
</protein>
<dbReference type="PRINTS" id="PR01577">
    <property type="entry name" value="KCNABCHANNEL"/>
</dbReference>
<dbReference type="AlphaFoldDB" id="A0A642VAU7"/>
<feature type="domain" description="NADP-dependent oxidoreductase" evidence="4">
    <location>
        <begin position="21"/>
        <end position="335"/>
    </location>
</feature>
<evidence type="ECO:0000259" key="4">
    <source>
        <dbReference type="Pfam" id="PF00248"/>
    </source>
</evidence>
<evidence type="ECO:0000256" key="2">
    <source>
        <dbReference type="ARBA" id="ARBA00022857"/>
    </source>
</evidence>
<dbReference type="InterPro" id="IPR005399">
    <property type="entry name" value="K_chnl_volt-dep_bsu_KCNAB-rel"/>
</dbReference>
<comment type="caution">
    <text evidence="5">The sequence shown here is derived from an EMBL/GenBank/DDBJ whole genome shotgun (WGS) entry which is preliminary data.</text>
</comment>
<dbReference type="GO" id="GO:0016491">
    <property type="term" value="F:oxidoreductase activity"/>
    <property type="evidence" value="ECO:0007669"/>
    <property type="project" value="UniProtKB-KW"/>
</dbReference>
<dbReference type="EMBL" id="SWFS01000077">
    <property type="protein sequence ID" value="KAA8916951.1"/>
    <property type="molecule type" value="Genomic_DNA"/>
</dbReference>
<dbReference type="SUPFAM" id="SSF51430">
    <property type="entry name" value="NAD(P)-linked oxidoreductase"/>
    <property type="match status" value="1"/>
</dbReference>
<comment type="similarity">
    <text evidence="1">Belongs to the shaker potassium channel beta subunit family.</text>
</comment>
<dbReference type="VEuPathDB" id="FungiDB:TRICI_000918"/>
<evidence type="ECO:0000313" key="6">
    <source>
        <dbReference type="Proteomes" id="UP000761534"/>
    </source>
</evidence>
<gene>
    <name evidence="5" type="ORF">TRICI_000918</name>
</gene>
<dbReference type="Proteomes" id="UP000761534">
    <property type="component" value="Unassembled WGS sequence"/>
</dbReference>
<dbReference type="PANTHER" id="PTHR43150:SF2">
    <property type="entry name" value="HYPERKINETIC, ISOFORM M"/>
    <property type="match status" value="1"/>
</dbReference>
<sequence>MAIENKEYRFLGRTGLRVSSISLGGWITYGSGMQVEDDKAKAIFDRAFKAGINFFDTAEGYGGGACETSMGNIINDLGWPRQDYVLSTKIFFGGKGINQKGLSRKHVLEAIDASLKRLRHEYVDIVFAHRPDAFTPMEEVVRAFTKIIEDGKAHYWGTSMWTAYEIEHAHHIATKYNLIPPVAEQPEYNLLARDNVERELAPIFKEYGYGTTIFSPLATGLLTGKYSDPNSVPEGSRYDPNNRKKDPSLEFIFKRRFQGENAEENFNKIRQLHKFADELGVDLAALALAWVLKQPNIDTVIIGASRPEQVDKNIKAYEVLPKLTPEVLEKIEEIVKNRPTTRDTFGRLNE</sequence>
<organism evidence="5 6">
    <name type="scientific">Trichomonascus ciferrii</name>
    <dbReference type="NCBI Taxonomy" id="44093"/>
    <lineage>
        <taxon>Eukaryota</taxon>
        <taxon>Fungi</taxon>
        <taxon>Dikarya</taxon>
        <taxon>Ascomycota</taxon>
        <taxon>Saccharomycotina</taxon>
        <taxon>Dipodascomycetes</taxon>
        <taxon>Dipodascales</taxon>
        <taxon>Trichomonascaceae</taxon>
        <taxon>Trichomonascus</taxon>
        <taxon>Trichomonascus ciferrii complex</taxon>
    </lineage>
</organism>
<reference evidence="5" key="1">
    <citation type="journal article" date="2019" name="G3 (Bethesda)">
        <title>Genome Assemblies of Two Rare Opportunistic Yeast Pathogens: Diutina rugosa (syn. Candida rugosa) and Trichomonascus ciferrii (syn. Candida ciferrii).</title>
        <authorList>
            <person name="Mixao V."/>
            <person name="Saus E."/>
            <person name="Hansen A.P."/>
            <person name="Lass-Florl C."/>
            <person name="Gabaldon T."/>
        </authorList>
    </citation>
    <scope>NUCLEOTIDE SEQUENCE</scope>
    <source>
        <strain evidence="5">CBS 4856</strain>
    </source>
</reference>
<evidence type="ECO:0000256" key="1">
    <source>
        <dbReference type="ARBA" id="ARBA00006515"/>
    </source>
</evidence>
<keyword evidence="3" id="KW-0560">Oxidoreductase</keyword>
<dbReference type="InterPro" id="IPR036812">
    <property type="entry name" value="NAD(P)_OxRdtase_dom_sf"/>
</dbReference>